<dbReference type="AlphaFoldDB" id="A0A222GI37"/>
<dbReference type="Proteomes" id="UP000429484">
    <property type="component" value="Unassembled WGS sequence"/>
</dbReference>
<proteinExistence type="predicted"/>
<organism evidence="1 2">
    <name type="scientific">Rhizobium meliloti</name>
    <name type="common">Ensifer meliloti</name>
    <name type="synonym">Sinorhizobium meliloti</name>
    <dbReference type="NCBI Taxonomy" id="382"/>
    <lineage>
        <taxon>Bacteria</taxon>
        <taxon>Pseudomonadati</taxon>
        <taxon>Pseudomonadota</taxon>
        <taxon>Alphaproteobacteria</taxon>
        <taxon>Hyphomicrobiales</taxon>
        <taxon>Rhizobiaceae</taxon>
        <taxon>Sinorhizobium/Ensifer group</taxon>
        <taxon>Sinorhizobium</taxon>
    </lineage>
</organism>
<sequence length="60" mass="6651">MDKAGLAFLVLILVLISIVMSILAVEREPEAPPTGSIIAPAVRTRHGCRRLQRSRRPFAR</sequence>
<reference evidence="1 2" key="1">
    <citation type="journal article" date="2013" name="Genome Biol.">
        <title>Comparative genomics of the core and accessory genomes of 48 Sinorhizobium strains comprising five genospecies.</title>
        <authorList>
            <person name="Sugawara M."/>
            <person name="Epstein B."/>
            <person name="Badgley B.D."/>
            <person name="Unno T."/>
            <person name="Xu L."/>
            <person name="Reese J."/>
            <person name="Gyaneshwar P."/>
            <person name="Denny R."/>
            <person name="Mudge J."/>
            <person name="Bharti A.K."/>
            <person name="Farmer A.D."/>
            <person name="May G.D."/>
            <person name="Woodward J.E."/>
            <person name="Medigue C."/>
            <person name="Vallenet D."/>
            <person name="Lajus A."/>
            <person name="Rouy Z."/>
            <person name="Martinez-Vaz B."/>
            <person name="Tiffin P."/>
            <person name="Young N.D."/>
            <person name="Sadowsky M.J."/>
        </authorList>
    </citation>
    <scope>NUCLEOTIDE SEQUENCE [LARGE SCALE GENOMIC DNA]</scope>
    <source>
        <strain evidence="1 2">N6B1</strain>
    </source>
</reference>
<comment type="caution">
    <text evidence="1">The sequence shown here is derived from an EMBL/GenBank/DDBJ whole genome shotgun (WGS) entry which is preliminary data.</text>
</comment>
<dbReference type="EMBL" id="WISR01000107">
    <property type="protein sequence ID" value="MQW33254.1"/>
    <property type="molecule type" value="Genomic_DNA"/>
</dbReference>
<protein>
    <submittedName>
        <fullName evidence="1">Exopeptide</fullName>
    </submittedName>
</protein>
<evidence type="ECO:0000313" key="1">
    <source>
        <dbReference type="EMBL" id="MQW33254.1"/>
    </source>
</evidence>
<gene>
    <name evidence="1" type="ORF">GHK53_10685</name>
</gene>
<accession>A0A222GI37</accession>
<name>A0A222GI37_RHIML</name>
<evidence type="ECO:0000313" key="2">
    <source>
        <dbReference type="Proteomes" id="UP000429484"/>
    </source>
</evidence>